<sequence length="150" mass="16007">MTFFVCTDATGYPVVTTEPSEIGDIVQMFETRGPADDLVAEIRAGRAANDPKSVAMPALRRALFLSAQHCQGGHSHAGAVGAEVLGVPFPITMADLVAKVRAEGENPAEFYPWLAKAVRIPVGPRRGQHPYFTEAELANASRPAEEPAHA</sequence>
<proteinExistence type="predicted"/>
<dbReference type="EMBL" id="JAOTJD010000005">
    <property type="protein sequence ID" value="MFD3263136.1"/>
    <property type="molecule type" value="Genomic_DNA"/>
</dbReference>
<name>A0ABW6CN33_9CAUL</name>
<gene>
    <name evidence="1" type="ORF">OCL97_04040</name>
</gene>
<dbReference type="Proteomes" id="UP001598130">
    <property type="component" value="Unassembled WGS sequence"/>
</dbReference>
<dbReference type="RefSeq" id="WP_377367823.1">
    <property type="nucleotide sequence ID" value="NZ_JAOTJD010000005.1"/>
</dbReference>
<protein>
    <submittedName>
        <fullName evidence="1">Uncharacterized protein</fullName>
    </submittedName>
</protein>
<keyword evidence="2" id="KW-1185">Reference proteome</keyword>
<accession>A0ABW6CN33</accession>
<organism evidence="1 2">
    <name type="scientific">Phenylobacterium ferrooxidans</name>
    <dbReference type="NCBI Taxonomy" id="2982689"/>
    <lineage>
        <taxon>Bacteria</taxon>
        <taxon>Pseudomonadati</taxon>
        <taxon>Pseudomonadota</taxon>
        <taxon>Alphaproteobacteria</taxon>
        <taxon>Caulobacterales</taxon>
        <taxon>Caulobacteraceae</taxon>
        <taxon>Phenylobacterium</taxon>
    </lineage>
</organism>
<evidence type="ECO:0000313" key="1">
    <source>
        <dbReference type="EMBL" id="MFD3263136.1"/>
    </source>
</evidence>
<evidence type="ECO:0000313" key="2">
    <source>
        <dbReference type="Proteomes" id="UP001598130"/>
    </source>
</evidence>
<comment type="caution">
    <text evidence="1">The sequence shown here is derived from an EMBL/GenBank/DDBJ whole genome shotgun (WGS) entry which is preliminary data.</text>
</comment>
<reference evidence="1 2" key="1">
    <citation type="submission" date="2022-09" db="EMBL/GenBank/DDBJ databases">
        <title>New species of Phenylobacterium.</title>
        <authorList>
            <person name="Mieszkin S."/>
        </authorList>
    </citation>
    <scope>NUCLEOTIDE SEQUENCE [LARGE SCALE GENOMIC DNA]</scope>
    <source>
        <strain evidence="1 2">HK31-G</strain>
    </source>
</reference>